<dbReference type="SMART" id="SM00343">
    <property type="entry name" value="ZnF_C2HC"/>
    <property type="match status" value="1"/>
</dbReference>
<dbReference type="AlphaFoldDB" id="A0A1Q9CD03"/>
<dbReference type="OrthoDB" id="480790at2759"/>
<feature type="region of interest" description="Disordered" evidence="2">
    <location>
        <begin position="278"/>
        <end position="301"/>
    </location>
</feature>
<comment type="caution">
    <text evidence="4">The sequence shown here is derived from an EMBL/GenBank/DDBJ whole genome shotgun (WGS) entry which is preliminary data.</text>
</comment>
<reference evidence="4 5" key="1">
    <citation type="submission" date="2016-02" db="EMBL/GenBank/DDBJ databases">
        <title>Genome analysis of coral dinoflagellate symbionts highlights evolutionary adaptations to a symbiotic lifestyle.</title>
        <authorList>
            <person name="Aranda M."/>
            <person name="Li Y."/>
            <person name="Liew Y.J."/>
            <person name="Baumgarten S."/>
            <person name="Simakov O."/>
            <person name="Wilson M."/>
            <person name="Piel J."/>
            <person name="Ashoor H."/>
            <person name="Bougouffa S."/>
            <person name="Bajic V.B."/>
            <person name="Ryu T."/>
            <person name="Ravasi T."/>
            <person name="Bayer T."/>
            <person name="Micklem G."/>
            <person name="Kim H."/>
            <person name="Bhak J."/>
            <person name="Lajeunesse T.C."/>
            <person name="Voolstra C.R."/>
        </authorList>
    </citation>
    <scope>NUCLEOTIDE SEQUENCE [LARGE SCALE GENOMIC DNA]</scope>
    <source>
        <strain evidence="4 5">CCMP2467</strain>
    </source>
</reference>
<feature type="region of interest" description="Disordered" evidence="2">
    <location>
        <begin position="360"/>
        <end position="386"/>
    </location>
</feature>
<keyword evidence="1" id="KW-0863">Zinc-finger</keyword>
<dbReference type="EMBL" id="LSRX01001343">
    <property type="protein sequence ID" value="OLP80805.1"/>
    <property type="molecule type" value="Genomic_DNA"/>
</dbReference>
<organism evidence="4 5">
    <name type="scientific">Symbiodinium microadriaticum</name>
    <name type="common">Dinoflagellate</name>
    <name type="synonym">Zooxanthella microadriatica</name>
    <dbReference type="NCBI Taxonomy" id="2951"/>
    <lineage>
        <taxon>Eukaryota</taxon>
        <taxon>Sar</taxon>
        <taxon>Alveolata</taxon>
        <taxon>Dinophyceae</taxon>
        <taxon>Suessiales</taxon>
        <taxon>Symbiodiniaceae</taxon>
        <taxon>Symbiodinium</taxon>
    </lineage>
</organism>
<dbReference type="PROSITE" id="PS50158">
    <property type="entry name" value="ZF_CCHC"/>
    <property type="match status" value="1"/>
</dbReference>
<feature type="compositionally biased region" description="Acidic residues" evidence="2">
    <location>
        <begin position="288"/>
        <end position="301"/>
    </location>
</feature>
<keyword evidence="5" id="KW-1185">Reference proteome</keyword>
<feature type="compositionally biased region" description="Polar residues" evidence="2">
    <location>
        <begin position="360"/>
        <end position="375"/>
    </location>
</feature>
<dbReference type="Proteomes" id="UP000186817">
    <property type="component" value="Unassembled WGS sequence"/>
</dbReference>
<keyword evidence="1" id="KW-0479">Metal-binding</keyword>
<protein>
    <recommendedName>
        <fullName evidence="3">CCHC-type domain-containing protein</fullName>
    </recommendedName>
</protein>
<name>A0A1Q9CD03_SYMMI</name>
<evidence type="ECO:0000256" key="2">
    <source>
        <dbReference type="SAM" id="MobiDB-lite"/>
    </source>
</evidence>
<keyword evidence="1" id="KW-0862">Zinc</keyword>
<dbReference type="GO" id="GO:0008270">
    <property type="term" value="F:zinc ion binding"/>
    <property type="evidence" value="ECO:0007669"/>
    <property type="project" value="UniProtKB-KW"/>
</dbReference>
<evidence type="ECO:0000256" key="1">
    <source>
        <dbReference type="PROSITE-ProRule" id="PRU00047"/>
    </source>
</evidence>
<accession>A0A1Q9CD03</accession>
<evidence type="ECO:0000259" key="3">
    <source>
        <dbReference type="PROSITE" id="PS50158"/>
    </source>
</evidence>
<evidence type="ECO:0000313" key="4">
    <source>
        <dbReference type="EMBL" id="OLP80805.1"/>
    </source>
</evidence>
<gene>
    <name evidence="4" type="ORF">AK812_SmicGene38733</name>
</gene>
<dbReference type="SUPFAM" id="SSF57756">
    <property type="entry name" value="Retrovirus zinc finger-like domains"/>
    <property type="match status" value="1"/>
</dbReference>
<evidence type="ECO:0000313" key="5">
    <source>
        <dbReference type="Proteomes" id="UP000186817"/>
    </source>
</evidence>
<dbReference type="Pfam" id="PF00098">
    <property type="entry name" value="zf-CCHC"/>
    <property type="match status" value="1"/>
</dbReference>
<feature type="domain" description="CCHC-type" evidence="3">
    <location>
        <begin position="264"/>
        <end position="279"/>
    </location>
</feature>
<dbReference type="GO" id="GO:0003676">
    <property type="term" value="F:nucleic acid binding"/>
    <property type="evidence" value="ECO:0007669"/>
    <property type="project" value="InterPro"/>
</dbReference>
<dbReference type="InterPro" id="IPR036875">
    <property type="entry name" value="Znf_CCHC_sf"/>
</dbReference>
<dbReference type="InterPro" id="IPR001878">
    <property type="entry name" value="Znf_CCHC"/>
</dbReference>
<sequence length="654" mass="72275">MDFGVRGIGGEIKLFPPPTYHGELDKWDDWSWQLKRYVGLYKPLAKTLMDEIESTPTKVVNVDLCEAYDVQQTRNEDTENGFEIWRRLFNQFSLPSRARATNLLNEIIAFRLRSDHLESDLSDFIILKNRHEKTTGVPLDNDLLITLIMQKTTGPLQQHLRLNVRNITTFTEALEIVYSYIKSRHLVMPGSSKNDGPVDMDIGALKGKKGRKGKGMYKGKGKGFGYKGKGMFKGKSKGKGKGKGKKGKGMVASYSKGKGKGNGCFICGDPNHWSKECPKGKGRMSALTEEEGQQEGNQEEWNQDAEWYGDEWLSWDDYDWSQEWIGSLDDWSGDWSWSEDDWYWSDDWSWGSQEWWSAEQPSANALTGSQGTANVPQDPAKSEPSQNVAAVTVEAQDQNAARPSRTVRGSKPGLMTNLFVGACMLIGALSAGVPPMPSRNVPETDSMSCEDTLVEFHMQAGLVDKSWILFDSGACANCCPEWFAPDYPVLPLNESAPSLRSLSGKTLDVQGRKIVQLDCGNGHSLSVQFYVCTGIPFPLVSVARLLLQDFWTVKAKDYLALIDPTGNPVPIVRQGTLVYLTPTVIPYAVADAARMAASCLPEVMTGIETELGSVELRGVSDMHDGSIDHLFQIGALIAAAQGMKNISLGHVGSE</sequence>
<proteinExistence type="predicted"/>